<dbReference type="Pfam" id="PF02646">
    <property type="entry name" value="RmuC"/>
    <property type="match status" value="1"/>
</dbReference>
<evidence type="ECO:0000256" key="2">
    <source>
        <dbReference type="ARBA" id="ARBA00009840"/>
    </source>
</evidence>
<comment type="function">
    <text evidence="1">Involved in DNA recombination.</text>
</comment>
<dbReference type="PANTHER" id="PTHR30563:SF0">
    <property type="entry name" value="DNA RECOMBINATION PROTEIN RMUC"/>
    <property type="match status" value="1"/>
</dbReference>
<evidence type="ECO:0000256" key="3">
    <source>
        <dbReference type="ARBA" id="ARBA00023054"/>
    </source>
</evidence>
<keyword evidence="3" id="KW-0175">Coiled coil</keyword>
<dbReference type="InterPro" id="IPR003798">
    <property type="entry name" value="DNA_recombination_RmuC"/>
</dbReference>
<dbReference type="FunCoup" id="A0LHS8">
    <property type="interactions" value="94"/>
</dbReference>
<dbReference type="GO" id="GO:0006310">
    <property type="term" value="P:DNA recombination"/>
    <property type="evidence" value="ECO:0007669"/>
    <property type="project" value="UniProtKB-KW"/>
</dbReference>
<protein>
    <recommendedName>
        <fullName evidence="8">DNA recombination protein RmuC</fullName>
    </recommendedName>
</protein>
<accession>A0LHS8</accession>
<comment type="similarity">
    <text evidence="2">Belongs to the RmuC family.</text>
</comment>
<dbReference type="PANTHER" id="PTHR30563">
    <property type="entry name" value="DNA RECOMBINATION PROTEIN RMUC"/>
    <property type="match status" value="1"/>
</dbReference>
<dbReference type="InParanoid" id="A0LHS8"/>
<evidence type="ECO:0008006" key="8">
    <source>
        <dbReference type="Google" id="ProtNLM"/>
    </source>
</evidence>
<name>A0LHS8_SYNFM</name>
<dbReference type="HOGENOM" id="CLU_024057_1_0_7"/>
<proteinExistence type="inferred from homology"/>
<organism evidence="6 7">
    <name type="scientific">Syntrophobacter fumaroxidans (strain DSM 10017 / MPOB)</name>
    <dbReference type="NCBI Taxonomy" id="335543"/>
    <lineage>
        <taxon>Bacteria</taxon>
        <taxon>Pseudomonadati</taxon>
        <taxon>Thermodesulfobacteriota</taxon>
        <taxon>Syntrophobacteria</taxon>
        <taxon>Syntrophobacterales</taxon>
        <taxon>Syntrophobacteraceae</taxon>
        <taxon>Syntrophobacter</taxon>
    </lineage>
</organism>
<dbReference type="eggNOG" id="COG1322">
    <property type="taxonomic scope" value="Bacteria"/>
</dbReference>
<evidence type="ECO:0000256" key="5">
    <source>
        <dbReference type="SAM" id="MobiDB-lite"/>
    </source>
</evidence>
<evidence type="ECO:0000256" key="1">
    <source>
        <dbReference type="ARBA" id="ARBA00003416"/>
    </source>
</evidence>
<evidence type="ECO:0000256" key="4">
    <source>
        <dbReference type="ARBA" id="ARBA00023172"/>
    </source>
</evidence>
<dbReference type="KEGG" id="sfu:Sfum_1288"/>
<reference evidence="6 7" key="1">
    <citation type="submission" date="2006-10" db="EMBL/GenBank/DDBJ databases">
        <title>Complete sequence of Syntrophobacter fumaroxidans MPOB.</title>
        <authorList>
            <consortium name="US DOE Joint Genome Institute"/>
            <person name="Copeland A."/>
            <person name="Lucas S."/>
            <person name="Lapidus A."/>
            <person name="Barry K."/>
            <person name="Detter J.C."/>
            <person name="Glavina del Rio T."/>
            <person name="Hammon N."/>
            <person name="Israni S."/>
            <person name="Pitluck S."/>
            <person name="Goltsman E.G."/>
            <person name="Martinez M."/>
            <person name="Schmutz J."/>
            <person name="Larimer F."/>
            <person name="Land M."/>
            <person name="Hauser L."/>
            <person name="Kyrpides N."/>
            <person name="Kim E."/>
            <person name="Boone D.R."/>
            <person name="Brockman F."/>
            <person name="Culley D."/>
            <person name="Ferry J."/>
            <person name="Gunsalus R."/>
            <person name="McInerney M.J."/>
            <person name="Morrison M."/>
            <person name="Plugge C."/>
            <person name="Rohlin L."/>
            <person name="Scholten J."/>
            <person name="Sieber J."/>
            <person name="Stams A.J.M."/>
            <person name="Worm P."/>
            <person name="Henstra A.M."/>
            <person name="Richardson P."/>
        </authorList>
    </citation>
    <scope>NUCLEOTIDE SEQUENCE [LARGE SCALE GENOMIC DNA]</scope>
    <source>
        <strain evidence="7">DSM 10017 / MPOB</strain>
    </source>
</reference>
<dbReference type="RefSeq" id="WP_011698151.1">
    <property type="nucleotide sequence ID" value="NC_008554.1"/>
</dbReference>
<sequence length="554" mass="61911">MTDWIAYLMPYREVILGVLGGIVLGGLCFRLRIQRAYEKVTAELEMENARLGERLSGTERRVEELNVLLGRAATETDMLRAGLQAESARRAAAEEKTSRIPELDAKLKERDERLRVLADEQVGLRARLAEVETRLGEERKASHEKLSLLHEAQARLSDAFKALSADALKSNNQSFLELARATLEKFQEGARCDLDSRRQAIGELVGPLRESLVKVDEKIAEMEKARSTAYVGLHEQMRMLALTQDRLNRETSALVQALRTPTVRGRWGEIQLRRVVEIAGMLEYCDFVQQESTCGEHGRLRPDMIVKLPNRKNVVVDSKAPLQAYLEALETREESARIEKLKEHARHIRSHLNQLGGKAYWEQFSPAPEFAVLFLPGETFFSAALEQDPALIEYGVQKKVILATPTTLIALLRAVAHGWRHERIAENAMEISELGKTLYDRIRSLAGHLSDLRKGLDRAVDAYNRTVGSVEGRVLVAARRFKELGASTGEDIAVLERLDRTTRKMGGDAQAEGADPSGSDRAEDEGKDMERGRGEGEGGQPPAPARTELSCHKQ</sequence>
<dbReference type="Proteomes" id="UP000001784">
    <property type="component" value="Chromosome"/>
</dbReference>
<keyword evidence="4" id="KW-0233">DNA recombination</keyword>
<evidence type="ECO:0000313" key="6">
    <source>
        <dbReference type="EMBL" id="ABK16980.1"/>
    </source>
</evidence>
<feature type="region of interest" description="Disordered" evidence="5">
    <location>
        <begin position="503"/>
        <end position="554"/>
    </location>
</feature>
<evidence type="ECO:0000313" key="7">
    <source>
        <dbReference type="Proteomes" id="UP000001784"/>
    </source>
</evidence>
<dbReference type="AlphaFoldDB" id="A0LHS8"/>
<gene>
    <name evidence="6" type="ordered locus">Sfum_1288</name>
</gene>
<dbReference type="EMBL" id="CP000478">
    <property type="protein sequence ID" value="ABK16980.1"/>
    <property type="molecule type" value="Genomic_DNA"/>
</dbReference>
<keyword evidence="7" id="KW-1185">Reference proteome</keyword>